<organism evidence="2 3">
    <name type="scientific">Desulfomonile tiedjei</name>
    <dbReference type="NCBI Taxonomy" id="2358"/>
    <lineage>
        <taxon>Bacteria</taxon>
        <taxon>Pseudomonadati</taxon>
        <taxon>Thermodesulfobacteriota</taxon>
        <taxon>Desulfomonilia</taxon>
        <taxon>Desulfomonilales</taxon>
        <taxon>Desulfomonilaceae</taxon>
        <taxon>Desulfomonile</taxon>
    </lineage>
</organism>
<gene>
    <name evidence="2" type="ORF">HY912_11030</name>
</gene>
<keyword evidence="1" id="KW-0732">Signal</keyword>
<comment type="caution">
    <text evidence="2">The sequence shown here is derived from an EMBL/GenBank/DDBJ whole genome shotgun (WGS) entry which is preliminary data.</text>
</comment>
<feature type="signal peptide" evidence="1">
    <location>
        <begin position="1"/>
        <end position="22"/>
    </location>
</feature>
<evidence type="ECO:0000313" key="3">
    <source>
        <dbReference type="Proteomes" id="UP000807825"/>
    </source>
</evidence>
<name>A0A9D6Z3Y0_9BACT</name>
<reference evidence="2" key="1">
    <citation type="submission" date="2020-07" db="EMBL/GenBank/DDBJ databases">
        <title>Huge and variable diversity of episymbiotic CPR bacteria and DPANN archaea in groundwater ecosystems.</title>
        <authorList>
            <person name="He C.Y."/>
            <person name="Keren R."/>
            <person name="Whittaker M."/>
            <person name="Farag I.F."/>
            <person name="Doudna J."/>
            <person name="Cate J.H.D."/>
            <person name="Banfield J.F."/>
        </authorList>
    </citation>
    <scope>NUCLEOTIDE SEQUENCE</scope>
    <source>
        <strain evidence="2">NC_groundwater_1664_Pr3_B-0.1um_52_9</strain>
    </source>
</reference>
<protein>
    <recommendedName>
        <fullName evidence="4">Low-complexity protein</fullName>
    </recommendedName>
</protein>
<dbReference type="AlphaFoldDB" id="A0A9D6Z3Y0"/>
<proteinExistence type="predicted"/>
<accession>A0A9D6Z3Y0</accession>
<sequence>MRNFVYLLTLVVFLISAPLAMAAQDTPPAGKAPDLAAKASVNCCNKGQCKQVGSEADCAKDGGKIVKECKDCK</sequence>
<evidence type="ECO:0008006" key="4">
    <source>
        <dbReference type="Google" id="ProtNLM"/>
    </source>
</evidence>
<feature type="chain" id="PRO_5038563934" description="Low-complexity protein" evidence="1">
    <location>
        <begin position="23"/>
        <end position="73"/>
    </location>
</feature>
<dbReference type="EMBL" id="JACRDE010000297">
    <property type="protein sequence ID" value="MBI5250017.1"/>
    <property type="molecule type" value="Genomic_DNA"/>
</dbReference>
<evidence type="ECO:0000313" key="2">
    <source>
        <dbReference type="EMBL" id="MBI5250017.1"/>
    </source>
</evidence>
<dbReference type="Proteomes" id="UP000807825">
    <property type="component" value="Unassembled WGS sequence"/>
</dbReference>
<evidence type="ECO:0000256" key="1">
    <source>
        <dbReference type="SAM" id="SignalP"/>
    </source>
</evidence>